<dbReference type="Proteomes" id="UP000663889">
    <property type="component" value="Unassembled WGS sequence"/>
</dbReference>
<proteinExistence type="inferred from homology"/>
<evidence type="ECO:0000256" key="3">
    <source>
        <dbReference type="ARBA" id="ARBA00022679"/>
    </source>
</evidence>
<dbReference type="InterPro" id="IPR037446">
    <property type="entry name" value="His_Pase_VIP1"/>
</dbReference>
<dbReference type="GO" id="GO:0005829">
    <property type="term" value="C:cytosol"/>
    <property type="evidence" value="ECO:0007669"/>
    <property type="project" value="UniProtKB-SubCell"/>
</dbReference>
<keyword evidence="6 9" id="KW-0067">ATP-binding</keyword>
<organism evidence="11 12">
    <name type="scientific">Rotaria sordida</name>
    <dbReference type="NCBI Taxonomy" id="392033"/>
    <lineage>
        <taxon>Eukaryota</taxon>
        <taxon>Metazoa</taxon>
        <taxon>Spiralia</taxon>
        <taxon>Gnathifera</taxon>
        <taxon>Rotifera</taxon>
        <taxon>Eurotatoria</taxon>
        <taxon>Bdelloidea</taxon>
        <taxon>Philodinida</taxon>
        <taxon>Philodinidae</taxon>
        <taxon>Rotaria</taxon>
    </lineage>
</organism>
<dbReference type="GO" id="GO:0032958">
    <property type="term" value="P:inositol phosphate biosynthetic process"/>
    <property type="evidence" value="ECO:0007669"/>
    <property type="project" value="TreeGrafter"/>
</dbReference>
<evidence type="ECO:0000256" key="1">
    <source>
        <dbReference type="ARBA" id="ARBA00005609"/>
    </source>
</evidence>
<dbReference type="PANTHER" id="PTHR12750:SF9">
    <property type="entry name" value="INOSITOL HEXAKISPHOSPHATE AND DIPHOSPHOINOSITOL-PENTAKISPHOSPHATE KINASE"/>
    <property type="match status" value="1"/>
</dbReference>
<evidence type="ECO:0000256" key="10">
    <source>
        <dbReference type="SAM" id="MobiDB-lite"/>
    </source>
</evidence>
<dbReference type="PANTHER" id="PTHR12750">
    <property type="entry name" value="DIPHOSPHOINOSITOL PENTAKISPHOSPHATE KINASE"/>
    <property type="match status" value="1"/>
</dbReference>
<keyword evidence="4 9" id="KW-0547">Nucleotide-binding</keyword>
<evidence type="ECO:0000256" key="6">
    <source>
        <dbReference type="ARBA" id="ARBA00022840"/>
    </source>
</evidence>
<comment type="caution">
    <text evidence="11">The sequence shown here is derived from an EMBL/GenBank/DDBJ whole genome shotgun (WGS) entry which is preliminary data.</text>
</comment>
<gene>
    <name evidence="11" type="ORF">SEV965_LOCUS19085</name>
</gene>
<dbReference type="Pfam" id="PF00328">
    <property type="entry name" value="His_Phos_2"/>
    <property type="match status" value="1"/>
</dbReference>
<keyword evidence="5 9" id="KW-0418">Kinase</keyword>
<name>A0A814TV69_9BILA</name>
<keyword evidence="2 9" id="KW-0963">Cytoplasm</keyword>
<dbReference type="AlphaFoldDB" id="A0A814TV69"/>
<dbReference type="GO" id="GO:0006020">
    <property type="term" value="P:inositol metabolic process"/>
    <property type="evidence" value="ECO:0007669"/>
    <property type="project" value="TreeGrafter"/>
</dbReference>
<comment type="catalytic activity">
    <reaction evidence="8">
        <text>1D-myo-inositol hexakisphosphate + ATP = 1-diphospho-1D-myo-inositol 2,3,4,5,6-pentakisphosphate + ADP</text>
        <dbReference type="Rhea" id="RHEA:37459"/>
        <dbReference type="ChEBI" id="CHEBI:30616"/>
        <dbReference type="ChEBI" id="CHEBI:58130"/>
        <dbReference type="ChEBI" id="CHEBI:74946"/>
        <dbReference type="ChEBI" id="CHEBI:456216"/>
        <dbReference type="EC" id="2.7.4.24"/>
    </reaction>
    <physiologicalReaction direction="left-to-right" evidence="8">
        <dbReference type="Rhea" id="RHEA:37460"/>
    </physiologicalReaction>
</comment>
<evidence type="ECO:0000256" key="7">
    <source>
        <dbReference type="ARBA" id="ARBA00033696"/>
    </source>
</evidence>
<dbReference type="InterPro" id="IPR029033">
    <property type="entry name" value="His_PPase_superfam"/>
</dbReference>
<dbReference type="EC" id="2.7.4.24" evidence="9"/>
<dbReference type="SUPFAM" id="SSF53254">
    <property type="entry name" value="Phosphoglycerate mutase-like"/>
    <property type="match status" value="1"/>
</dbReference>
<accession>A0A814TV69</accession>
<comment type="function">
    <text evidence="9">Bifunctional inositol kinase that acts in concert with the IP6K kinases to synthesize the diphosphate group-containing inositol pyrophosphates diphosphoinositol pentakisphosphate, PP-InsP5, and bis-diphosphoinositol tetrakisphosphate, (PP)2-InsP4. PP-InsP5 and (PP)2-InsP4, also respectively called InsP7 and InsP8, may regulate a variety of cellular processes, including apoptosis, vesicle trafficking, cytoskeletal dynamics, and exocytosis. Phosphorylates inositol hexakisphosphate (InsP6).</text>
</comment>
<comment type="subcellular location">
    <subcellularLocation>
        <location evidence="9">Cytoplasm</location>
        <location evidence="9">Cytosol</location>
    </subcellularLocation>
</comment>
<dbReference type="GO" id="GO:0033857">
    <property type="term" value="F:5-diphosphoinositol pentakisphosphate 1-kinase activity"/>
    <property type="evidence" value="ECO:0007669"/>
    <property type="project" value="TreeGrafter"/>
</dbReference>
<dbReference type="GO" id="GO:0000828">
    <property type="term" value="F:inositol hexakisphosphate kinase activity"/>
    <property type="evidence" value="ECO:0007669"/>
    <property type="project" value="TreeGrafter"/>
</dbReference>
<evidence type="ECO:0000256" key="8">
    <source>
        <dbReference type="ARBA" id="ARBA00034629"/>
    </source>
</evidence>
<evidence type="ECO:0000256" key="4">
    <source>
        <dbReference type="ARBA" id="ARBA00022741"/>
    </source>
</evidence>
<feature type="compositionally biased region" description="Polar residues" evidence="10">
    <location>
        <begin position="304"/>
        <end position="315"/>
    </location>
</feature>
<evidence type="ECO:0000256" key="9">
    <source>
        <dbReference type="RuleBase" id="RU365032"/>
    </source>
</evidence>
<comment type="catalytic activity">
    <reaction evidence="7">
        <text>5-diphospho-1D-myo-inositol 1,2,3,4,6-pentakisphosphate + ATP + H(+) = 1,5-bis(diphospho)-1D-myo-inositol 2,3,4,6-tetrakisphosphate + ADP</text>
        <dbReference type="Rhea" id="RHEA:10276"/>
        <dbReference type="ChEBI" id="CHEBI:15378"/>
        <dbReference type="ChEBI" id="CHEBI:30616"/>
        <dbReference type="ChEBI" id="CHEBI:58628"/>
        <dbReference type="ChEBI" id="CHEBI:77983"/>
        <dbReference type="ChEBI" id="CHEBI:456216"/>
        <dbReference type="EC" id="2.7.4.24"/>
    </reaction>
    <physiologicalReaction direction="left-to-right" evidence="7">
        <dbReference type="Rhea" id="RHEA:10277"/>
    </physiologicalReaction>
</comment>
<reference evidence="11" key="1">
    <citation type="submission" date="2021-02" db="EMBL/GenBank/DDBJ databases">
        <authorList>
            <person name="Nowell W R."/>
        </authorList>
    </citation>
    <scope>NUCLEOTIDE SEQUENCE</scope>
</reference>
<evidence type="ECO:0000313" key="12">
    <source>
        <dbReference type="Proteomes" id="UP000663889"/>
    </source>
</evidence>
<dbReference type="GO" id="GO:0005524">
    <property type="term" value="F:ATP binding"/>
    <property type="evidence" value="ECO:0007669"/>
    <property type="project" value="UniProtKB-KW"/>
</dbReference>
<protein>
    <recommendedName>
        <fullName evidence="9">Inositol hexakisphosphate and diphosphoinositol-pentakisphosphate kinase</fullName>
        <ecNumber evidence="9">2.7.4.24</ecNumber>
    </recommendedName>
</protein>
<evidence type="ECO:0000256" key="2">
    <source>
        <dbReference type="ARBA" id="ARBA00022490"/>
    </source>
</evidence>
<comment type="similarity">
    <text evidence="1 9">Belongs to the histidine acid phosphatase family. VIP1 subfamily.</text>
</comment>
<evidence type="ECO:0000256" key="5">
    <source>
        <dbReference type="ARBA" id="ARBA00022777"/>
    </source>
</evidence>
<dbReference type="EMBL" id="CAJNOU010001171">
    <property type="protein sequence ID" value="CAF1163133.1"/>
    <property type="molecule type" value="Genomic_DNA"/>
</dbReference>
<feature type="region of interest" description="Disordered" evidence="10">
    <location>
        <begin position="292"/>
        <end position="315"/>
    </location>
</feature>
<dbReference type="InterPro" id="IPR000560">
    <property type="entry name" value="His_Pase_clade-2"/>
</dbReference>
<evidence type="ECO:0000313" key="11">
    <source>
        <dbReference type="EMBL" id="CAF1163133.1"/>
    </source>
</evidence>
<sequence>MTRTIIAPTRTRSLITSMDFIKNPVVICRKIFEYIHEMTVLIRTHLLNGGTDTLYHSETWDLCLRRWLKLEKDFYNIQKDKFNISKVPDIYDSIKYDLLHNKNLLQFPHGEDLYVCSKALADIVVPQEYGMTIEEKLSIARGIVTPLLRKIRADLQCNLTGVLTHDEHVNKLDPSYSKGIQSPGRHVRTRLYFTSESHVHSLLTIIRYGGLLNASTDEQWKRSVDYLDAVSELDYLTQIVIMLYEDSSEEEISEKRFHVELHFSPGAYGCFGVPSEIDRVTSDVNTIRTVLPKSTREAAHSPPRQHTNSPILDSSSETNIIPITQSTNQIPTIVTVDCTPSIINTEKTKAKNITEPMSLKTHHRNSEGKIALDTSESNDFDQIHSASAPRSTNYDNYLLKPKSLEHSDLKLEPNIYFLKRQDLTLQQSESSSSFPNDIRRKSNATLGLCSSKAHHRSCLLTSLELLRRNSESILTHNYYNTIHGVLPDKRKFNYVPLTSIFSTRVITGAKSTPDLNKLLERKQAGLVYSETSVVAPLETLTTNLNYKILDEFIGKMTDLTSKFLLNTNTSITLPPFILTSDVPTNRFSIVSVDNNNGIYGNDKKPRIGFIKLTQYSINTINELPEKSLDEER</sequence>
<keyword evidence="3 9" id="KW-0808">Transferase</keyword>